<name>A0A3L6Q200_PANMI</name>
<feature type="region of interest" description="Disordered" evidence="1">
    <location>
        <begin position="52"/>
        <end position="135"/>
    </location>
</feature>
<gene>
    <name evidence="2" type="ORF">C2845_PM17G13230</name>
</gene>
<dbReference type="Proteomes" id="UP000275267">
    <property type="component" value="Unassembled WGS sequence"/>
</dbReference>
<evidence type="ECO:0000313" key="3">
    <source>
        <dbReference type="Proteomes" id="UP000275267"/>
    </source>
</evidence>
<evidence type="ECO:0000256" key="1">
    <source>
        <dbReference type="SAM" id="MobiDB-lite"/>
    </source>
</evidence>
<feature type="compositionally biased region" description="Pro residues" evidence="1">
    <location>
        <begin position="126"/>
        <end position="135"/>
    </location>
</feature>
<organism evidence="2 3">
    <name type="scientific">Panicum miliaceum</name>
    <name type="common">Proso millet</name>
    <name type="synonym">Broomcorn millet</name>
    <dbReference type="NCBI Taxonomy" id="4540"/>
    <lineage>
        <taxon>Eukaryota</taxon>
        <taxon>Viridiplantae</taxon>
        <taxon>Streptophyta</taxon>
        <taxon>Embryophyta</taxon>
        <taxon>Tracheophyta</taxon>
        <taxon>Spermatophyta</taxon>
        <taxon>Magnoliopsida</taxon>
        <taxon>Liliopsida</taxon>
        <taxon>Poales</taxon>
        <taxon>Poaceae</taxon>
        <taxon>PACMAD clade</taxon>
        <taxon>Panicoideae</taxon>
        <taxon>Panicodae</taxon>
        <taxon>Paniceae</taxon>
        <taxon>Panicinae</taxon>
        <taxon>Panicum</taxon>
        <taxon>Panicum sect. Panicum</taxon>
    </lineage>
</organism>
<dbReference type="EMBL" id="PQIB02000014">
    <property type="protein sequence ID" value="RLM69997.1"/>
    <property type="molecule type" value="Genomic_DNA"/>
</dbReference>
<comment type="caution">
    <text evidence="2">The sequence shown here is derived from an EMBL/GenBank/DDBJ whole genome shotgun (WGS) entry which is preliminary data.</text>
</comment>
<protein>
    <submittedName>
        <fullName evidence="2">Uncharacterized protein</fullName>
    </submittedName>
</protein>
<feature type="compositionally biased region" description="Polar residues" evidence="1">
    <location>
        <begin position="82"/>
        <end position="93"/>
    </location>
</feature>
<feature type="region of interest" description="Disordered" evidence="1">
    <location>
        <begin position="1"/>
        <end position="22"/>
    </location>
</feature>
<keyword evidence="3" id="KW-1185">Reference proteome</keyword>
<sequence length="135" mass="14671">MSSSPSSSPAPPDSRRSPAVSSIHLVEEPQSFGIAARACALTPQRIDFVERISAIPPTRRKEDQIRRRRPRRPEESSAAAATISNPEGNSTAGKTCRLPFARRIDRAKHQNANLRRSPYPDAASISPPPPSVEAP</sequence>
<dbReference type="AlphaFoldDB" id="A0A3L6Q200"/>
<reference evidence="3" key="1">
    <citation type="journal article" date="2019" name="Nat. Commun.">
        <title>The genome of broomcorn millet.</title>
        <authorList>
            <person name="Zou C."/>
            <person name="Miki D."/>
            <person name="Li D."/>
            <person name="Tang Q."/>
            <person name="Xiao L."/>
            <person name="Rajput S."/>
            <person name="Deng P."/>
            <person name="Jia W."/>
            <person name="Huang R."/>
            <person name="Zhang M."/>
            <person name="Sun Y."/>
            <person name="Hu J."/>
            <person name="Fu X."/>
            <person name="Schnable P.S."/>
            <person name="Li F."/>
            <person name="Zhang H."/>
            <person name="Feng B."/>
            <person name="Zhu X."/>
            <person name="Liu R."/>
            <person name="Schnable J.C."/>
            <person name="Zhu J.-K."/>
            <person name="Zhang H."/>
        </authorList>
    </citation>
    <scope>NUCLEOTIDE SEQUENCE [LARGE SCALE GENOMIC DNA]</scope>
</reference>
<accession>A0A3L6Q200</accession>
<proteinExistence type="predicted"/>
<evidence type="ECO:0000313" key="2">
    <source>
        <dbReference type="EMBL" id="RLM69997.1"/>
    </source>
</evidence>